<organism evidence="2 3">
    <name type="scientific">Endobacterium cereale</name>
    <dbReference type="NCBI Taxonomy" id="2663029"/>
    <lineage>
        <taxon>Bacteria</taxon>
        <taxon>Pseudomonadati</taxon>
        <taxon>Pseudomonadota</taxon>
        <taxon>Alphaproteobacteria</taxon>
        <taxon>Hyphomicrobiales</taxon>
        <taxon>Rhizobiaceae</taxon>
        <taxon>Endobacterium</taxon>
    </lineage>
</organism>
<gene>
    <name evidence="2" type="ORF">GAO09_06645</name>
</gene>
<feature type="transmembrane region" description="Helical" evidence="1">
    <location>
        <begin position="29"/>
        <end position="52"/>
    </location>
</feature>
<dbReference type="Proteomes" id="UP000435138">
    <property type="component" value="Unassembled WGS sequence"/>
</dbReference>
<name>A0A6A8A785_9HYPH</name>
<evidence type="ECO:0000313" key="3">
    <source>
        <dbReference type="Proteomes" id="UP000435138"/>
    </source>
</evidence>
<proteinExistence type="predicted"/>
<keyword evidence="3" id="KW-1185">Reference proteome</keyword>
<dbReference type="EMBL" id="WIXI01000037">
    <property type="protein sequence ID" value="MQY45738.1"/>
    <property type="molecule type" value="Genomic_DNA"/>
</dbReference>
<sequence length="54" mass="5926">MQNSDQSTSRRNRKLEVDGRQPKLSFVGFAAYVALATAMGGVFVWIVIYGAFGN</sequence>
<evidence type="ECO:0000313" key="2">
    <source>
        <dbReference type="EMBL" id="MQY45738.1"/>
    </source>
</evidence>
<dbReference type="RefSeq" id="WP_153353263.1">
    <property type="nucleotide sequence ID" value="NZ_JAYKOO010000014.1"/>
</dbReference>
<comment type="caution">
    <text evidence="2">The sequence shown here is derived from an EMBL/GenBank/DDBJ whole genome shotgun (WGS) entry which is preliminary data.</text>
</comment>
<dbReference type="AlphaFoldDB" id="A0A6A8A785"/>
<keyword evidence="1" id="KW-1133">Transmembrane helix</keyword>
<keyword evidence="1" id="KW-0472">Membrane</keyword>
<protein>
    <submittedName>
        <fullName evidence="2">Uncharacterized protein</fullName>
    </submittedName>
</protein>
<evidence type="ECO:0000256" key="1">
    <source>
        <dbReference type="SAM" id="Phobius"/>
    </source>
</evidence>
<accession>A0A6A8A785</accession>
<reference evidence="2 3" key="1">
    <citation type="submission" date="2019-11" db="EMBL/GenBank/DDBJ databases">
        <title>Genome analysis of Rhizobacterium cereale a novel genus and species isolated from maize roots in North Spain.</title>
        <authorList>
            <person name="Menendez E."/>
            <person name="Flores-Felix J.D."/>
            <person name="Ramirez-Bahena M.-H."/>
            <person name="Igual J.M."/>
            <person name="Garcia-Fraile P."/>
            <person name="Peix A."/>
            <person name="Velazquez E."/>
        </authorList>
    </citation>
    <scope>NUCLEOTIDE SEQUENCE [LARGE SCALE GENOMIC DNA]</scope>
    <source>
        <strain evidence="2 3">RZME27</strain>
    </source>
</reference>
<keyword evidence="1" id="KW-0812">Transmembrane</keyword>